<keyword evidence="7" id="KW-0547">Nucleotide-binding</keyword>
<dbReference type="EC" id="2.7.13.3" evidence="3"/>
<dbReference type="PROSITE" id="PS50885">
    <property type="entry name" value="HAMP"/>
    <property type="match status" value="1"/>
</dbReference>
<dbReference type="AlphaFoldDB" id="A0A235F611"/>
<comment type="catalytic activity">
    <reaction evidence="1">
        <text>ATP + protein L-histidine = ADP + protein N-phospho-L-histidine.</text>
        <dbReference type="EC" id="2.7.13.3"/>
    </reaction>
</comment>
<keyword evidence="6" id="KW-0808">Transferase</keyword>
<dbReference type="OrthoDB" id="9776552at2"/>
<dbReference type="Proteomes" id="UP000215059">
    <property type="component" value="Unassembled WGS sequence"/>
</dbReference>
<dbReference type="GO" id="GO:0000155">
    <property type="term" value="F:phosphorelay sensor kinase activity"/>
    <property type="evidence" value="ECO:0007669"/>
    <property type="project" value="InterPro"/>
</dbReference>
<evidence type="ECO:0000259" key="13">
    <source>
        <dbReference type="PROSITE" id="PS50109"/>
    </source>
</evidence>
<dbReference type="Pfam" id="PF06580">
    <property type="entry name" value="His_kinase"/>
    <property type="match status" value="1"/>
</dbReference>
<dbReference type="PROSITE" id="PS50109">
    <property type="entry name" value="HIS_KIN"/>
    <property type="match status" value="1"/>
</dbReference>
<feature type="transmembrane region" description="Helical" evidence="12">
    <location>
        <begin position="177"/>
        <end position="196"/>
    </location>
</feature>
<evidence type="ECO:0000256" key="6">
    <source>
        <dbReference type="ARBA" id="ARBA00022679"/>
    </source>
</evidence>
<dbReference type="Gene3D" id="6.10.340.10">
    <property type="match status" value="1"/>
</dbReference>
<name>A0A235F611_9BACL</name>
<dbReference type="PRINTS" id="PR00344">
    <property type="entry name" value="BCTRLSENSOR"/>
</dbReference>
<keyword evidence="10" id="KW-0902">Two-component regulatory system</keyword>
<accession>A0A235F611</accession>
<keyword evidence="12" id="KW-0812">Transmembrane</keyword>
<dbReference type="CDD" id="cd06225">
    <property type="entry name" value="HAMP"/>
    <property type="match status" value="1"/>
</dbReference>
<feature type="domain" description="Histidine kinase" evidence="13">
    <location>
        <begin position="351"/>
        <end position="476"/>
    </location>
</feature>
<keyword evidence="8 15" id="KW-0418">Kinase</keyword>
<dbReference type="GO" id="GO:0005524">
    <property type="term" value="F:ATP binding"/>
    <property type="evidence" value="ECO:0007669"/>
    <property type="project" value="UniProtKB-KW"/>
</dbReference>
<proteinExistence type="predicted"/>
<dbReference type="InterPro" id="IPR036890">
    <property type="entry name" value="HATPase_C_sf"/>
</dbReference>
<dbReference type="InterPro" id="IPR004358">
    <property type="entry name" value="Sig_transdc_His_kin-like_C"/>
</dbReference>
<evidence type="ECO:0000256" key="2">
    <source>
        <dbReference type="ARBA" id="ARBA00004651"/>
    </source>
</evidence>
<dbReference type="SUPFAM" id="SSF55874">
    <property type="entry name" value="ATPase domain of HSP90 chaperone/DNA topoisomerase II/histidine kinase"/>
    <property type="match status" value="1"/>
</dbReference>
<reference evidence="15 16" key="1">
    <citation type="submission" date="2017-07" db="EMBL/GenBank/DDBJ databases">
        <title>Fictibacillus sp. nov. GDSW-R2A3 Genome sequencing and assembly.</title>
        <authorList>
            <person name="Mayilraj S."/>
        </authorList>
    </citation>
    <scope>NUCLEOTIDE SEQUENCE [LARGE SCALE GENOMIC DNA]</scope>
    <source>
        <strain evidence="15 16">GDSW-R2A3</strain>
    </source>
</reference>
<evidence type="ECO:0000256" key="9">
    <source>
        <dbReference type="ARBA" id="ARBA00022840"/>
    </source>
</evidence>
<dbReference type="RefSeq" id="WP_094253736.1">
    <property type="nucleotide sequence ID" value="NZ_JBHLXL010000002.1"/>
</dbReference>
<evidence type="ECO:0000256" key="11">
    <source>
        <dbReference type="ARBA" id="ARBA00023136"/>
    </source>
</evidence>
<organism evidence="15 16">
    <name type="scientific">Fictibacillus aquaticus</name>
    <dbReference type="NCBI Taxonomy" id="2021314"/>
    <lineage>
        <taxon>Bacteria</taxon>
        <taxon>Bacillati</taxon>
        <taxon>Bacillota</taxon>
        <taxon>Bacilli</taxon>
        <taxon>Bacillales</taxon>
        <taxon>Fictibacillaceae</taxon>
        <taxon>Fictibacillus</taxon>
    </lineage>
</organism>
<dbReference type="SMART" id="SM00304">
    <property type="entry name" value="HAMP"/>
    <property type="match status" value="1"/>
</dbReference>
<evidence type="ECO:0000256" key="3">
    <source>
        <dbReference type="ARBA" id="ARBA00012438"/>
    </source>
</evidence>
<keyword evidence="9" id="KW-0067">ATP-binding</keyword>
<dbReference type="Gene3D" id="3.30.565.10">
    <property type="entry name" value="Histidine kinase-like ATPase, C-terminal domain"/>
    <property type="match status" value="1"/>
</dbReference>
<evidence type="ECO:0000256" key="5">
    <source>
        <dbReference type="ARBA" id="ARBA00022553"/>
    </source>
</evidence>
<sequence>MNRIQKKIWMLAAVVLVIMAVIWITLTYYNQKTQSQYNDILQRYLRMNEVTSASQHVVTDLNNYLLEPSEVNLDKLDHSKANIRRAKDDVQQLKNTENEFALTNYMNLIDSLIETTDRSLMFYSESDTEASNREFTEATRISKYISEMTLTLIDTELKTYDRFYRGIIDQSAELKKLGIWLMLLITFLLLMITYWFSLSITRPVQQLTRAANELSAGKFDKEIKVDSNDEISFLAQTFNRMRININNLFQEIQQKAQLEHELQESKLLLKESQLRNLQSQINPHFLFNTLNTLSKKAYLEGSEETSDLLVNVAGLLRYNLKWLDRSVTLRDEVMVIQQYMNIQKARFTDRLTLNMEIDESCLDVQIPGLTLQPIIENAVIYAVEPREDGGVIWIRIKDSDERVMVEVEDDGPGIPEHKIQPILAGEVVHTDGASTGIGFTNVVKRLRLFYGVEDVMEIHSRMGYGTKIIMKIPKTKGVEQHVKANDRG</sequence>
<comment type="caution">
    <text evidence="15">The sequence shown here is derived from an EMBL/GenBank/DDBJ whole genome shotgun (WGS) entry which is preliminary data.</text>
</comment>
<dbReference type="SMART" id="SM00387">
    <property type="entry name" value="HATPase_c"/>
    <property type="match status" value="1"/>
</dbReference>
<dbReference type="InterPro" id="IPR003660">
    <property type="entry name" value="HAMP_dom"/>
</dbReference>
<keyword evidence="16" id="KW-1185">Reference proteome</keyword>
<dbReference type="PANTHER" id="PTHR34220:SF7">
    <property type="entry name" value="SENSOR HISTIDINE KINASE YPDA"/>
    <property type="match status" value="1"/>
</dbReference>
<feature type="domain" description="HAMP" evidence="14">
    <location>
        <begin position="198"/>
        <end position="250"/>
    </location>
</feature>
<keyword evidence="11 12" id="KW-0472">Membrane</keyword>
<dbReference type="InterPro" id="IPR050640">
    <property type="entry name" value="Bact_2-comp_sensor_kinase"/>
</dbReference>
<evidence type="ECO:0000259" key="14">
    <source>
        <dbReference type="PROSITE" id="PS50885"/>
    </source>
</evidence>
<dbReference type="Pfam" id="PF02518">
    <property type="entry name" value="HATPase_c"/>
    <property type="match status" value="1"/>
</dbReference>
<dbReference type="InterPro" id="IPR003594">
    <property type="entry name" value="HATPase_dom"/>
</dbReference>
<keyword evidence="5" id="KW-0597">Phosphoprotein</keyword>
<dbReference type="SUPFAM" id="SSF158472">
    <property type="entry name" value="HAMP domain-like"/>
    <property type="match status" value="1"/>
</dbReference>
<dbReference type="PANTHER" id="PTHR34220">
    <property type="entry name" value="SENSOR HISTIDINE KINASE YPDA"/>
    <property type="match status" value="1"/>
</dbReference>
<keyword evidence="12" id="KW-1133">Transmembrane helix</keyword>
<dbReference type="GO" id="GO:0005886">
    <property type="term" value="C:plasma membrane"/>
    <property type="evidence" value="ECO:0007669"/>
    <property type="project" value="UniProtKB-SubCell"/>
</dbReference>
<evidence type="ECO:0000256" key="10">
    <source>
        <dbReference type="ARBA" id="ARBA00023012"/>
    </source>
</evidence>
<evidence type="ECO:0000313" key="16">
    <source>
        <dbReference type="Proteomes" id="UP000215059"/>
    </source>
</evidence>
<dbReference type="InterPro" id="IPR010559">
    <property type="entry name" value="Sig_transdc_His_kin_internal"/>
</dbReference>
<evidence type="ECO:0000256" key="4">
    <source>
        <dbReference type="ARBA" id="ARBA00022475"/>
    </source>
</evidence>
<comment type="subcellular location">
    <subcellularLocation>
        <location evidence="2">Cell membrane</location>
        <topology evidence="2">Multi-pass membrane protein</topology>
    </subcellularLocation>
</comment>
<feature type="transmembrane region" description="Helical" evidence="12">
    <location>
        <begin position="9"/>
        <end position="29"/>
    </location>
</feature>
<dbReference type="InterPro" id="IPR005467">
    <property type="entry name" value="His_kinase_dom"/>
</dbReference>
<keyword evidence="4" id="KW-1003">Cell membrane</keyword>
<evidence type="ECO:0000256" key="8">
    <source>
        <dbReference type="ARBA" id="ARBA00022777"/>
    </source>
</evidence>
<evidence type="ECO:0000256" key="1">
    <source>
        <dbReference type="ARBA" id="ARBA00000085"/>
    </source>
</evidence>
<protein>
    <recommendedName>
        <fullName evidence="3">histidine kinase</fullName>
        <ecNumber evidence="3">2.7.13.3</ecNumber>
    </recommendedName>
</protein>
<evidence type="ECO:0000313" key="15">
    <source>
        <dbReference type="EMBL" id="OYD56721.1"/>
    </source>
</evidence>
<evidence type="ECO:0000256" key="7">
    <source>
        <dbReference type="ARBA" id="ARBA00022741"/>
    </source>
</evidence>
<dbReference type="EMBL" id="NOII01000011">
    <property type="protein sequence ID" value="OYD56721.1"/>
    <property type="molecule type" value="Genomic_DNA"/>
</dbReference>
<dbReference type="Pfam" id="PF00672">
    <property type="entry name" value="HAMP"/>
    <property type="match status" value="1"/>
</dbReference>
<evidence type="ECO:0000256" key="12">
    <source>
        <dbReference type="SAM" id="Phobius"/>
    </source>
</evidence>
<gene>
    <name evidence="15" type="ORF">CGZ90_17075</name>
</gene>